<name>A0AAD3SHW0_NEPGR</name>
<dbReference type="InterPro" id="IPR001611">
    <property type="entry name" value="Leu-rich_rpt"/>
</dbReference>
<dbReference type="Pfam" id="PF13516">
    <property type="entry name" value="LRR_6"/>
    <property type="match status" value="1"/>
</dbReference>
<evidence type="ECO:0000259" key="2">
    <source>
        <dbReference type="Pfam" id="PF25372"/>
    </source>
</evidence>
<dbReference type="Proteomes" id="UP001279734">
    <property type="component" value="Unassembled WGS sequence"/>
</dbReference>
<dbReference type="GO" id="GO:0019005">
    <property type="term" value="C:SCF ubiquitin ligase complex"/>
    <property type="evidence" value="ECO:0007669"/>
    <property type="project" value="TreeGrafter"/>
</dbReference>
<dbReference type="InterPro" id="IPR006553">
    <property type="entry name" value="Leu-rich_rpt_Cys-con_subtyp"/>
</dbReference>
<organism evidence="3 4">
    <name type="scientific">Nepenthes gracilis</name>
    <name type="common">Slender pitcher plant</name>
    <dbReference type="NCBI Taxonomy" id="150966"/>
    <lineage>
        <taxon>Eukaryota</taxon>
        <taxon>Viridiplantae</taxon>
        <taxon>Streptophyta</taxon>
        <taxon>Embryophyta</taxon>
        <taxon>Tracheophyta</taxon>
        <taxon>Spermatophyta</taxon>
        <taxon>Magnoliopsida</taxon>
        <taxon>eudicotyledons</taxon>
        <taxon>Gunneridae</taxon>
        <taxon>Pentapetalae</taxon>
        <taxon>Caryophyllales</taxon>
        <taxon>Nepenthaceae</taxon>
        <taxon>Nepenthes</taxon>
    </lineage>
</organism>
<dbReference type="EMBL" id="BSYO01000010">
    <property type="protein sequence ID" value="GMH10796.1"/>
    <property type="molecule type" value="Genomic_DNA"/>
</dbReference>
<keyword evidence="4" id="KW-1185">Reference proteome</keyword>
<protein>
    <recommendedName>
        <fullName evidence="5">COI1 F-box domain-containing protein</fullName>
    </recommendedName>
</protein>
<evidence type="ECO:0000313" key="4">
    <source>
        <dbReference type="Proteomes" id="UP001279734"/>
    </source>
</evidence>
<dbReference type="AlphaFoldDB" id="A0AAD3SHW0"/>
<dbReference type="Gene3D" id="3.80.10.10">
    <property type="entry name" value="Ribonuclease Inhibitor"/>
    <property type="match status" value="2"/>
</dbReference>
<dbReference type="Pfam" id="PF25372">
    <property type="entry name" value="DUF7885"/>
    <property type="match status" value="1"/>
</dbReference>
<dbReference type="Pfam" id="PF18511">
    <property type="entry name" value="F-box_5"/>
    <property type="match status" value="1"/>
</dbReference>
<comment type="caution">
    <text evidence="3">The sequence shown here is derived from an EMBL/GenBank/DDBJ whole genome shotgun (WGS) entry which is preliminary data.</text>
</comment>
<dbReference type="InterPro" id="IPR057207">
    <property type="entry name" value="FBXL15_LRR"/>
</dbReference>
<reference evidence="3" key="1">
    <citation type="submission" date="2023-05" db="EMBL/GenBank/DDBJ databases">
        <title>Nepenthes gracilis genome sequencing.</title>
        <authorList>
            <person name="Fukushima K."/>
        </authorList>
    </citation>
    <scope>NUCLEOTIDE SEQUENCE</scope>
    <source>
        <strain evidence="3">SING2019-196</strain>
    </source>
</reference>
<accession>A0AAD3SHW0</accession>
<evidence type="ECO:0008006" key="5">
    <source>
        <dbReference type="Google" id="ProtNLM"/>
    </source>
</evidence>
<dbReference type="PANTHER" id="PTHR13318">
    <property type="entry name" value="PARTNER OF PAIRED, ISOFORM B-RELATED"/>
    <property type="match status" value="1"/>
</dbReference>
<sequence>MAGLGDDELDLIFGRISDRKDRNSISQVCKQWLRVEGLNRLSVHVLEPEFLRKFLPRFPNLIKFELSTQVTNDDIDFVVRTCPKIEVLNLNFRQRYQYYDEFDENLELEDVNDVGLCSIAKGCPQLSKVLLRNRKGISNLGVISLVETLGYLSHLDLSGCNSVTDRALKAIGKVGSIRTLNLQGCSLITDEGLSWLLSGSLDKCLEKLVLAECDRITDFGVRLLQQMHCLQELNLADCGPKITDTGGLAIASILSLKRLNFSWLINVSDATIIEISRNCHNLVEIVITGCEGITGDGIRVFTEHKSLEVLEMASCYNVLMDDIRHLVFGCPSLKQIGLDRRLRAWIPSELQQNISTFCRLNWM</sequence>
<feature type="domain" description="F-box/LRR-repeat protein 15-like leucin rich repeat" evidence="2">
    <location>
        <begin position="152"/>
        <end position="224"/>
    </location>
</feature>
<dbReference type="SMART" id="SM00367">
    <property type="entry name" value="LRR_CC"/>
    <property type="match status" value="7"/>
</dbReference>
<feature type="domain" description="COI1 F-box" evidence="1">
    <location>
        <begin position="5"/>
        <end position="40"/>
    </location>
</feature>
<evidence type="ECO:0000259" key="1">
    <source>
        <dbReference type="Pfam" id="PF18511"/>
    </source>
</evidence>
<dbReference type="InterPro" id="IPR041567">
    <property type="entry name" value="COI1_F-box"/>
</dbReference>
<gene>
    <name evidence="3" type="ORF">Nepgr_012637</name>
</gene>
<dbReference type="CDD" id="cd22159">
    <property type="entry name" value="F-box_AtTIR1-like"/>
    <property type="match status" value="1"/>
</dbReference>
<dbReference type="SUPFAM" id="SSF52047">
    <property type="entry name" value="RNI-like"/>
    <property type="match status" value="1"/>
</dbReference>
<dbReference type="GO" id="GO:0031146">
    <property type="term" value="P:SCF-dependent proteasomal ubiquitin-dependent protein catabolic process"/>
    <property type="evidence" value="ECO:0007669"/>
    <property type="project" value="TreeGrafter"/>
</dbReference>
<proteinExistence type="predicted"/>
<dbReference type="FunFam" id="1.20.1280.50:FF:000023">
    <property type="entry name" value="F-box/LRR-repeat protein 4"/>
    <property type="match status" value="1"/>
</dbReference>
<evidence type="ECO:0000313" key="3">
    <source>
        <dbReference type="EMBL" id="GMH10796.1"/>
    </source>
</evidence>
<dbReference type="InterPro" id="IPR032675">
    <property type="entry name" value="LRR_dom_sf"/>
</dbReference>